<organism evidence="1 2">
    <name type="scientific">Albidovulum inexpectatum</name>
    <dbReference type="NCBI Taxonomy" id="196587"/>
    <lineage>
        <taxon>Bacteria</taxon>
        <taxon>Pseudomonadati</taxon>
        <taxon>Pseudomonadota</taxon>
        <taxon>Alphaproteobacteria</taxon>
        <taxon>Rhodobacterales</taxon>
        <taxon>Paracoccaceae</taxon>
        <taxon>Albidovulum</taxon>
    </lineage>
</organism>
<dbReference type="SFLD" id="SFLDG01129">
    <property type="entry name" value="C1.5:_HAD__Beta-PGM__Phosphata"/>
    <property type="match status" value="1"/>
</dbReference>
<reference evidence="1 2" key="1">
    <citation type="submission" date="2018-01" db="EMBL/GenBank/DDBJ databases">
        <title>Genomic Encyclopedia of Archaeal and Bacterial Type Strains, Phase II (KMG-II): from individual species to whole genera.</title>
        <authorList>
            <person name="Goeker M."/>
        </authorList>
    </citation>
    <scope>NUCLEOTIDE SEQUENCE [LARGE SCALE GENOMIC DNA]</scope>
    <source>
        <strain evidence="1 2">DSM 12048</strain>
    </source>
</reference>
<sequence length="206" mass="23174">MTPRAVVFDIGNVLIEWNPERFYDRTIGVARRKALFAEVDLEGMNRQLDLGAPFRETVEALARQHPEWSAEIMAWHDHWLDMASPEIPDSVRLLQGLRANAVRTVALTNFGTETFGIAERAYPFLRAFDLRVVSGHLALMKPDPQIYQHVENATGLSGADLFFTDDRPENVEAAAARGWQVHLFDGPQGLARRLRDLGLPVDEEAA</sequence>
<dbReference type="CDD" id="cd02603">
    <property type="entry name" value="HAD_sEH-N_like"/>
    <property type="match status" value="1"/>
</dbReference>
<dbReference type="OrthoDB" id="9807742at2"/>
<gene>
    <name evidence="1" type="ORF">LV82_02162</name>
</gene>
<dbReference type="NCBIfam" id="TIGR01509">
    <property type="entry name" value="HAD-SF-IA-v3"/>
    <property type="match status" value="1"/>
</dbReference>
<accession>A0A2S5JFL9</accession>
<protein>
    <submittedName>
        <fullName evidence="1">2-haloacid dehalogenase</fullName>
    </submittedName>
</protein>
<dbReference type="Proteomes" id="UP000239736">
    <property type="component" value="Unassembled WGS sequence"/>
</dbReference>
<dbReference type="Gene3D" id="3.40.50.1000">
    <property type="entry name" value="HAD superfamily/HAD-like"/>
    <property type="match status" value="1"/>
</dbReference>
<dbReference type="InterPro" id="IPR023198">
    <property type="entry name" value="PGP-like_dom2"/>
</dbReference>
<comment type="caution">
    <text evidence="1">The sequence shown here is derived from an EMBL/GenBank/DDBJ whole genome shotgun (WGS) entry which is preliminary data.</text>
</comment>
<dbReference type="Pfam" id="PF00702">
    <property type="entry name" value="Hydrolase"/>
    <property type="match status" value="1"/>
</dbReference>
<dbReference type="SUPFAM" id="SSF56784">
    <property type="entry name" value="HAD-like"/>
    <property type="match status" value="1"/>
</dbReference>
<dbReference type="InterPro" id="IPR023214">
    <property type="entry name" value="HAD_sf"/>
</dbReference>
<dbReference type="SFLD" id="SFLDS00003">
    <property type="entry name" value="Haloacid_Dehalogenase"/>
    <property type="match status" value="1"/>
</dbReference>
<dbReference type="EMBL" id="PRDS01000006">
    <property type="protein sequence ID" value="PPB80287.1"/>
    <property type="molecule type" value="Genomic_DNA"/>
</dbReference>
<dbReference type="Gene3D" id="1.10.150.240">
    <property type="entry name" value="Putative phosphatase, domain 2"/>
    <property type="match status" value="1"/>
</dbReference>
<name>A0A2S5JFL9_9RHOB</name>
<dbReference type="InterPro" id="IPR006439">
    <property type="entry name" value="HAD-SF_hydro_IA"/>
</dbReference>
<dbReference type="PANTHER" id="PTHR43611">
    <property type="entry name" value="ALPHA-D-GLUCOSE 1-PHOSPHATE PHOSPHATASE"/>
    <property type="match status" value="1"/>
</dbReference>
<evidence type="ECO:0000313" key="1">
    <source>
        <dbReference type="EMBL" id="PPB80287.1"/>
    </source>
</evidence>
<dbReference type="PANTHER" id="PTHR43611:SF3">
    <property type="entry name" value="FLAVIN MONONUCLEOTIDE HYDROLASE 1, CHLOROPLATIC"/>
    <property type="match status" value="1"/>
</dbReference>
<evidence type="ECO:0000313" key="2">
    <source>
        <dbReference type="Proteomes" id="UP000239736"/>
    </source>
</evidence>
<keyword evidence="2" id="KW-1185">Reference proteome</keyword>
<dbReference type="InterPro" id="IPR036412">
    <property type="entry name" value="HAD-like_sf"/>
</dbReference>
<dbReference type="PRINTS" id="PR00413">
    <property type="entry name" value="HADHALOGNASE"/>
</dbReference>
<dbReference type="RefSeq" id="WP_104071549.1">
    <property type="nucleotide sequence ID" value="NZ_PRDS01000006.1"/>
</dbReference>
<dbReference type="AlphaFoldDB" id="A0A2S5JFL9"/>
<proteinExistence type="predicted"/>